<evidence type="ECO:0000256" key="6">
    <source>
        <dbReference type="SAM" id="MobiDB-lite"/>
    </source>
</evidence>
<gene>
    <name evidence="8" type="ORF">CCO03_11830</name>
</gene>
<feature type="binding site" evidence="5">
    <location>
        <position position="183"/>
    </location>
    <ligand>
        <name>FMN</name>
        <dbReference type="ChEBI" id="CHEBI:58210"/>
    </ligand>
</feature>
<dbReference type="InterPro" id="IPR012133">
    <property type="entry name" value="Alpha-hydoxy_acid_DH_FMN"/>
</dbReference>
<dbReference type="Proteomes" id="UP000196138">
    <property type="component" value="Chromosome"/>
</dbReference>
<feature type="binding site" evidence="5">
    <location>
        <begin position="366"/>
        <end position="367"/>
    </location>
    <ligand>
        <name>FMN</name>
        <dbReference type="ChEBI" id="CHEBI:58210"/>
    </ligand>
</feature>
<dbReference type="OrthoDB" id="9770452at2"/>
<evidence type="ECO:0000256" key="4">
    <source>
        <dbReference type="PIRSR" id="PIRSR000138-1"/>
    </source>
</evidence>
<accession>A0A1Y0ENT1</accession>
<evidence type="ECO:0000259" key="7">
    <source>
        <dbReference type="PROSITE" id="PS51349"/>
    </source>
</evidence>
<dbReference type="RefSeq" id="WP_087281276.1">
    <property type="nucleotide sequence ID" value="NZ_CP021455.1"/>
</dbReference>
<keyword evidence="5" id="KW-0288">FMN</keyword>
<dbReference type="SUPFAM" id="SSF51395">
    <property type="entry name" value="FMN-linked oxidoreductases"/>
    <property type="match status" value="1"/>
</dbReference>
<proteinExistence type="inferred from homology"/>
<dbReference type="Pfam" id="PF01070">
    <property type="entry name" value="FMN_dh"/>
    <property type="match status" value="1"/>
</dbReference>
<feature type="domain" description="FMN hydroxy acid dehydrogenase" evidence="7">
    <location>
        <begin position="30"/>
        <end position="415"/>
    </location>
</feature>
<evidence type="ECO:0000313" key="8">
    <source>
        <dbReference type="EMBL" id="ARU05277.1"/>
    </source>
</evidence>
<dbReference type="GO" id="GO:0010181">
    <property type="term" value="F:FMN binding"/>
    <property type="evidence" value="ECO:0007669"/>
    <property type="project" value="InterPro"/>
</dbReference>
<feature type="binding site" evidence="5">
    <location>
        <position position="138"/>
    </location>
    <ligand>
        <name>FMN</name>
        <dbReference type="ChEBI" id="CHEBI:58210"/>
    </ligand>
</feature>
<dbReference type="PANTHER" id="PTHR10578">
    <property type="entry name" value="S -2-HYDROXY-ACID OXIDASE-RELATED"/>
    <property type="match status" value="1"/>
</dbReference>
<dbReference type="EMBL" id="CP021455">
    <property type="protein sequence ID" value="ARU05277.1"/>
    <property type="molecule type" value="Genomic_DNA"/>
</dbReference>
<dbReference type="GO" id="GO:0016491">
    <property type="term" value="F:oxidoreductase activity"/>
    <property type="evidence" value="ECO:0007669"/>
    <property type="project" value="UniProtKB-KW"/>
</dbReference>
<dbReference type="CDD" id="cd02809">
    <property type="entry name" value="alpha_hydroxyacid_oxid_FMN"/>
    <property type="match status" value="1"/>
</dbReference>
<evidence type="ECO:0000313" key="9">
    <source>
        <dbReference type="Proteomes" id="UP000196138"/>
    </source>
</evidence>
<feature type="active site" description="Proton acceptor" evidence="4">
    <location>
        <position position="304"/>
    </location>
</feature>
<keyword evidence="9" id="KW-1185">Reference proteome</keyword>
<comment type="cofactor">
    <cofactor evidence="1">
        <name>FMN</name>
        <dbReference type="ChEBI" id="CHEBI:58210"/>
    </cofactor>
</comment>
<feature type="binding site" evidence="5">
    <location>
        <position position="304"/>
    </location>
    <ligand>
        <name>glyoxylate</name>
        <dbReference type="ChEBI" id="CHEBI:36655"/>
    </ligand>
</feature>
<feature type="binding site" evidence="5">
    <location>
        <begin position="343"/>
        <end position="347"/>
    </location>
    <ligand>
        <name>FMN</name>
        <dbReference type="ChEBI" id="CHEBI:58210"/>
    </ligand>
</feature>
<evidence type="ECO:0000256" key="1">
    <source>
        <dbReference type="ARBA" id="ARBA00001917"/>
    </source>
</evidence>
<evidence type="ECO:0000256" key="2">
    <source>
        <dbReference type="ARBA" id="ARBA00023002"/>
    </source>
</evidence>
<name>A0A1Y0ENT1_9BURK</name>
<evidence type="ECO:0000256" key="5">
    <source>
        <dbReference type="PIRSR" id="PIRSR000138-2"/>
    </source>
</evidence>
<feature type="binding site" evidence="5">
    <location>
        <position position="185"/>
    </location>
    <ligand>
        <name>glyoxylate</name>
        <dbReference type="ChEBI" id="CHEBI:36655"/>
    </ligand>
</feature>
<dbReference type="Gene3D" id="3.20.20.70">
    <property type="entry name" value="Aldolase class I"/>
    <property type="match status" value="1"/>
</dbReference>
<dbReference type="InterPro" id="IPR013785">
    <property type="entry name" value="Aldolase_TIM"/>
</dbReference>
<dbReference type="PROSITE" id="PS51349">
    <property type="entry name" value="FMN_HYDROXY_ACID_DH_2"/>
    <property type="match status" value="1"/>
</dbReference>
<dbReference type="KEGG" id="cser:CCO03_11830"/>
<organism evidence="8 9">
    <name type="scientific">Comamonas serinivorans</name>
    <dbReference type="NCBI Taxonomy" id="1082851"/>
    <lineage>
        <taxon>Bacteria</taxon>
        <taxon>Pseudomonadati</taxon>
        <taxon>Pseudomonadota</taxon>
        <taxon>Betaproteobacteria</taxon>
        <taxon>Burkholderiales</taxon>
        <taxon>Comamonadaceae</taxon>
        <taxon>Comamonas</taxon>
    </lineage>
</organism>
<comment type="similarity">
    <text evidence="3">Belongs to the FMN-dependent alpha-hydroxy acid dehydrogenase family.</text>
</comment>
<feature type="binding site" evidence="5">
    <location>
        <begin position="109"/>
        <end position="111"/>
    </location>
    <ligand>
        <name>FMN</name>
        <dbReference type="ChEBI" id="CHEBI:58210"/>
    </ligand>
</feature>
<keyword evidence="5" id="KW-0285">Flavoprotein</keyword>
<feature type="binding site" evidence="5">
    <location>
        <position position="302"/>
    </location>
    <ligand>
        <name>FMN</name>
        <dbReference type="ChEBI" id="CHEBI:58210"/>
    </ligand>
</feature>
<feature type="binding site" evidence="5">
    <location>
        <position position="280"/>
    </location>
    <ligand>
        <name>FMN</name>
        <dbReference type="ChEBI" id="CHEBI:58210"/>
    </ligand>
</feature>
<dbReference type="PANTHER" id="PTHR10578:SF143">
    <property type="entry name" value="FMN-DEPENDENT ALPHA-HYDROXY ACID DEHYDROGENASE PB1A11.03"/>
    <property type="match status" value="1"/>
</dbReference>
<protein>
    <recommendedName>
        <fullName evidence="7">FMN hydroxy acid dehydrogenase domain-containing protein</fullName>
    </recommendedName>
</protein>
<dbReference type="InterPro" id="IPR000262">
    <property type="entry name" value="FMN-dep_DH"/>
</dbReference>
<reference evidence="8 9" key="1">
    <citation type="submission" date="2017-05" db="EMBL/GenBank/DDBJ databases">
        <authorList>
            <person name="Song R."/>
            <person name="Chenine A.L."/>
            <person name="Ruprecht R.M."/>
        </authorList>
    </citation>
    <scope>NUCLEOTIDE SEQUENCE [LARGE SCALE GENOMIC DNA]</scope>
    <source>
        <strain evidence="8 9">DSM 26136</strain>
    </source>
</reference>
<dbReference type="AlphaFoldDB" id="A0A1Y0ENT1"/>
<dbReference type="PIRSF" id="PIRSF000138">
    <property type="entry name" value="Al-hdrx_acd_dh"/>
    <property type="match status" value="1"/>
</dbReference>
<feature type="region of interest" description="Disordered" evidence="6">
    <location>
        <begin position="1"/>
        <end position="28"/>
    </location>
</feature>
<keyword evidence="2" id="KW-0560">Oxidoreductase</keyword>
<feature type="compositionally biased region" description="Low complexity" evidence="6">
    <location>
        <begin position="1"/>
        <end position="16"/>
    </location>
</feature>
<dbReference type="InterPro" id="IPR037396">
    <property type="entry name" value="FMN_HAD"/>
</dbReference>
<evidence type="ECO:0000256" key="3">
    <source>
        <dbReference type="ARBA" id="ARBA00024042"/>
    </source>
</evidence>
<sequence>MTQPTPSSSPTDVSPPAGATAGTRLPPLAQVPPQVHQLDDYAALAEPRMAPDAWAHVNGVAGAGITAQANRAAYARWWVLPRVLQPLADASTAVTLLGQRLAHPFVLAPVAYQRLAHPQGELASAEAAMALGGGCVVSTQASETLEDVARAARRGLGWPESPGAQTVHGGEAASNQPGMPWFQIYFQRELADTLDLVRRAEHAGYTALVVTVDAPLKLRRGFVLPPDVDAANLRQHTRMQDPVPSLADSPLFSHPLLAAAPGWADVAWLRAHTTLPIYLKGILTAHDARLALEQGIDGLIVSNHGGRVQDGLPPTLAMLPAVVQAVRDWAQAQGTRCPPVLVDGGIRSGTDAFKAICLGASAVLIGRPYIHALATAGALGVAHAIHLLRAELELCMATAGCAQLAQAGPHLLMPA</sequence>
<feature type="binding site" evidence="5">
    <location>
        <position position="211"/>
    </location>
    <ligand>
        <name>FMN</name>
        <dbReference type="ChEBI" id="CHEBI:58210"/>
    </ligand>
</feature>
<feature type="binding site" evidence="5">
    <location>
        <position position="307"/>
    </location>
    <ligand>
        <name>glyoxylate</name>
        <dbReference type="ChEBI" id="CHEBI:36655"/>
    </ligand>
</feature>